<sequence>MKRHAPPDVVVGGKKSNRSLYQPVRNFTKSIAWRLQFWHATILFCVVVGLSTLWFLQARRARLNAIDAELLSAARVLDGSLRGFPFITSAPRESSPVPILTRHGHQRLSLPRENVDREDGKLPPYLAIWLSDGRLLRSARVPENVVVKFQESMARSGFSVQQRDALREVRIVGPRGSQILVGRDLTAELGELRRLAFQIIAFATCISSAGLFGGWWLARAVLRPISAMSDAASRFSVADMSPRIDVVETDSELGELATILNGAFDRVDQSFDQQRQFAADASHELRTPLAVIQSQIELALKKERTSAEYAKTLAVCASAGDRLSDLVDSLLTLARLDAGEKPAIRTPVRLDLVAAKCIDLMRPLAEHADVKLEGDFGTAVVLGDRKQLERAVLNLLKNSIEYNHRDGSVELVVEASETTAELIVRDTGIGISEEELVRVTKRFYRVDKARTRQQGGSGLGLSIAEQIIETHGGTFQISSELGRGTTTSVRIPVCDQKR</sequence>
<dbReference type="SUPFAM" id="SSF55874">
    <property type="entry name" value="ATPase domain of HSP90 chaperone/DNA topoisomerase II/histidine kinase"/>
    <property type="match status" value="1"/>
</dbReference>
<evidence type="ECO:0000256" key="1">
    <source>
        <dbReference type="ARBA" id="ARBA00000085"/>
    </source>
</evidence>
<dbReference type="Pfam" id="PF02518">
    <property type="entry name" value="HATPase_c"/>
    <property type="match status" value="1"/>
</dbReference>
<dbReference type="OrthoDB" id="9786919at2"/>
<dbReference type="Gene3D" id="3.30.565.10">
    <property type="entry name" value="Histidine kinase-like ATPase, C-terminal domain"/>
    <property type="match status" value="1"/>
</dbReference>
<dbReference type="InterPro" id="IPR003661">
    <property type="entry name" value="HisK_dim/P_dom"/>
</dbReference>
<dbReference type="RefSeq" id="WP_145419726.1">
    <property type="nucleotide sequence ID" value="NZ_CP036526.1"/>
</dbReference>
<dbReference type="AlphaFoldDB" id="A0A517NY01"/>
<keyword evidence="10 11" id="KW-0472">Membrane</keyword>
<dbReference type="PRINTS" id="PR00344">
    <property type="entry name" value="BCTRLSENSOR"/>
</dbReference>
<evidence type="ECO:0000256" key="5">
    <source>
        <dbReference type="ARBA" id="ARBA00022679"/>
    </source>
</evidence>
<reference evidence="14 15" key="1">
    <citation type="submission" date="2019-02" db="EMBL/GenBank/DDBJ databases">
        <title>Deep-cultivation of Planctomycetes and their phenomic and genomic characterization uncovers novel biology.</title>
        <authorList>
            <person name="Wiegand S."/>
            <person name="Jogler M."/>
            <person name="Boedeker C."/>
            <person name="Pinto D."/>
            <person name="Vollmers J."/>
            <person name="Rivas-Marin E."/>
            <person name="Kohn T."/>
            <person name="Peeters S.H."/>
            <person name="Heuer A."/>
            <person name="Rast P."/>
            <person name="Oberbeckmann S."/>
            <person name="Bunk B."/>
            <person name="Jeske O."/>
            <person name="Meyerdierks A."/>
            <person name="Storesund J.E."/>
            <person name="Kallscheuer N."/>
            <person name="Luecker S."/>
            <person name="Lage O.M."/>
            <person name="Pohl T."/>
            <person name="Merkel B.J."/>
            <person name="Hornburger P."/>
            <person name="Mueller R.-W."/>
            <person name="Bruemmer F."/>
            <person name="Labrenz M."/>
            <person name="Spormann A.M."/>
            <person name="Op den Camp H."/>
            <person name="Overmann J."/>
            <person name="Amann R."/>
            <person name="Jetten M.S.M."/>
            <person name="Mascher T."/>
            <person name="Medema M.H."/>
            <person name="Devos D.P."/>
            <person name="Kaster A.-K."/>
            <person name="Ovreas L."/>
            <person name="Rohde M."/>
            <person name="Galperin M.Y."/>
            <person name="Jogler C."/>
        </authorList>
    </citation>
    <scope>NUCLEOTIDE SEQUENCE [LARGE SCALE GENOMIC DNA]</scope>
    <source>
        <strain evidence="14 15">K23_9</strain>
    </source>
</reference>
<proteinExistence type="predicted"/>
<comment type="subcellular location">
    <subcellularLocation>
        <location evidence="2">Membrane</location>
        <topology evidence="2">Multi-pass membrane protein</topology>
    </subcellularLocation>
</comment>
<protein>
    <recommendedName>
        <fullName evidence="3">histidine kinase</fullName>
        <ecNumber evidence="3">2.7.13.3</ecNumber>
    </recommendedName>
</protein>
<keyword evidence="9" id="KW-0902">Two-component regulatory system</keyword>
<dbReference type="InterPro" id="IPR004358">
    <property type="entry name" value="Sig_transdc_His_kin-like_C"/>
</dbReference>
<keyword evidence="15" id="KW-1185">Reference proteome</keyword>
<name>A0A517NY01_9BACT</name>
<feature type="transmembrane region" description="Helical" evidence="11">
    <location>
        <begin position="195"/>
        <end position="218"/>
    </location>
</feature>
<evidence type="ECO:0000256" key="4">
    <source>
        <dbReference type="ARBA" id="ARBA00022553"/>
    </source>
</evidence>
<dbReference type="SMART" id="SM00387">
    <property type="entry name" value="HATPase_c"/>
    <property type="match status" value="1"/>
</dbReference>
<evidence type="ECO:0000259" key="13">
    <source>
        <dbReference type="PROSITE" id="PS50885"/>
    </source>
</evidence>
<organism evidence="14 15">
    <name type="scientific">Stieleria marina</name>
    <dbReference type="NCBI Taxonomy" id="1930275"/>
    <lineage>
        <taxon>Bacteria</taxon>
        <taxon>Pseudomonadati</taxon>
        <taxon>Planctomycetota</taxon>
        <taxon>Planctomycetia</taxon>
        <taxon>Pirellulales</taxon>
        <taxon>Pirellulaceae</taxon>
        <taxon>Stieleria</taxon>
    </lineage>
</organism>
<evidence type="ECO:0000256" key="8">
    <source>
        <dbReference type="ARBA" id="ARBA00022989"/>
    </source>
</evidence>
<dbReference type="Proteomes" id="UP000319817">
    <property type="component" value="Chromosome"/>
</dbReference>
<dbReference type="Pfam" id="PF00512">
    <property type="entry name" value="HisKA"/>
    <property type="match status" value="1"/>
</dbReference>
<dbReference type="InterPro" id="IPR036097">
    <property type="entry name" value="HisK_dim/P_sf"/>
</dbReference>
<dbReference type="PANTHER" id="PTHR45436:SF15">
    <property type="entry name" value="SENSOR HISTIDINE KINASE CUSS"/>
    <property type="match status" value="1"/>
</dbReference>
<dbReference type="Gene3D" id="6.10.340.10">
    <property type="match status" value="1"/>
</dbReference>
<keyword evidence="6 11" id="KW-0812">Transmembrane</keyword>
<evidence type="ECO:0000256" key="3">
    <source>
        <dbReference type="ARBA" id="ARBA00012438"/>
    </source>
</evidence>
<evidence type="ECO:0000256" key="10">
    <source>
        <dbReference type="ARBA" id="ARBA00023136"/>
    </source>
</evidence>
<dbReference type="Pfam" id="PF00672">
    <property type="entry name" value="HAMP"/>
    <property type="match status" value="1"/>
</dbReference>
<dbReference type="FunFam" id="3.30.565.10:FF:000006">
    <property type="entry name" value="Sensor histidine kinase WalK"/>
    <property type="match status" value="1"/>
</dbReference>
<dbReference type="EC" id="2.7.13.3" evidence="3"/>
<comment type="catalytic activity">
    <reaction evidence="1">
        <text>ATP + protein L-histidine = ADP + protein N-phospho-L-histidine.</text>
        <dbReference type="EC" id="2.7.13.3"/>
    </reaction>
</comment>
<dbReference type="InterPro" id="IPR003660">
    <property type="entry name" value="HAMP_dom"/>
</dbReference>
<dbReference type="SUPFAM" id="SSF158472">
    <property type="entry name" value="HAMP domain-like"/>
    <property type="match status" value="1"/>
</dbReference>
<keyword evidence="7 14" id="KW-0418">Kinase</keyword>
<evidence type="ECO:0000313" key="14">
    <source>
        <dbReference type="EMBL" id="QDT11979.1"/>
    </source>
</evidence>
<evidence type="ECO:0000256" key="9">
    <source>
        <dbReference type="ARBA" id="ARBA00023012"/>
    </source>
</evidence>
<dbReference type="CDD" id="cd00082">
    <property type="entry name" value="HisKA"/>
    <property type="match status" value="1"/>
</dbReference>
<evidence type="ECO:0000256" key="7">
    <source>
        <dbReference type="ARBA" id="ARBA00022777"/>
    </source>
</evidence>
<dbReference type="GO" id="GO:0000155">
    <property type="term" value="F:phosphorelay sensor kinase activity"/>
    <property type="evidence" value="ECO:0007669"/>
    <property type="project" value="InterPro"/>
</dbReference>
<keyword evidence="8 11" id="KW-1133">Transmembrane helix</keyword>
<dbReference type="SMART" id="SM00304">
    <property type="entry name" value="HAMP"/>
    <property type="match status" value="1"/>
</dbReference>
<dbReference type="EMBL" id="CP036526">
    <property type="protein sequence ID" value="QDT11979.1"/>
    <property type="molecule type" value="Genomic_DNA"/>
</dbReference>
<dbReference type="Gene3D" id="1.10.287.130">
    <property type="match status" value="1"/>
</dbReference>
<dbReference type="PROSITE" id="PS50109">
    <property type="entry name" value="HIS_KIN"/>
    <property type="match status" value="1"/>
</dbReference>
<dbReference type="GO" id="GO:0005886">
    <property type="term" value="C:plasma membrane"/>
    <property type="evidence" value="ECO:0007669"/>
    <property type="project" value="TreeGrafter"/>
</dbReference>
<gene>
    <name evidence="14" type="primary">arlS</name>
    <name evidence="14" type="ORF">K239x_39810</name>
</gene>
<evidence type="ECO:0000256" key="6">
    <source>
        <dbReference type="ARBA" id="ARBA00022692"/>
    </source>
</evidence>
<evidence type="ECO:0000256" key="11">
    <source>
        <dbReference type="SAM" id="Phobius"/>
    </source>
</evidence>
<dbReference type="InterPro" id="IPR005467">
    <property type="entry name" value="His_kinase_dom"/>
</dbReference>
<dbReference type="SMART" id="SM00388">
    <property type="entry name" value="HisKA"/>
    <property type="match status" value="1"/>
</dbReference>
<feature type="transmembrane region" description="Helical" evidence="11">
    <location>
        <begin position="37"/>
        <end position="56"/>
    </location>
</feature>
<dbReference type="SUPFAM" id="SSF47384">
    <property type="entry name" value="Homodimeric domain of signal transducing histidine kinase"/>
    <property type="match status" value="1"/>
</dbReference>
<feature type="domain" description="HAMP" evidence="13">
    <location>
        <begin position="219"/>
        <end position="272"/>
    </location>
</feature>
<dbReference type="PROSITE" id="PS50885">
    <property type="entry name" value="HAMP"/>
    <property type="match status" value="1"/>
</dbReference>
<evidence type="ECO:0000259" key="12">
    <source>
        <dbReference type="PROSITE" id="PS50109"/>
    </source>
</evidence>
<dbReference type="FunFam" id="1.10.287.130:FF:000001">
    <property type="entry name" value="Two-component sensor histidine kinase"/>
    <property type="match status" value="1"/>
</dbReference>
<accession>A0A517NY01</accession>
<keyword evidence="5 14" id="KW-0808">Transferase</keyword>
<dbReference type="InterPro" id="IPR050428">
    <property type="entry name" value="TCS_sensor_his_kinase"/>
</dbReference>
<feature type="domain" description="Histidine kinase" evidence="12">
    <location>
        <begin position="280"/>
        <end position="495"/>
    </location>
</feature>
<dbReference type="PANTHER" id="PTHR45436">
    <property type="entry name" value="SENSOR HISTIDINE KINASE YKOH"/>
    <property type="match status" value="1"/>
</dbReference>
<dbReference type="InterPro" id="IPR036890">
    <property type="entry name" value="HATPase_C_sf"/>
</dbReference>
<keyword evidence="4" id="KW-0597">Phosphoprotein</keyword>
<dbReference type="CDD" id="cd06225">
    <property type="entry name" value="HAMP"/>
    <property type="match status" value="1"/>
</dbReference>
<evidence type="ECO:0000256" key="2">
    <source>
        <dbReference type="ARBA" id="ARBA00004141"/>
    </source>
</evidence>
<dbReference type="CDD" id="cd00075">
    <property type="entry name" value="HATPase"/>
    <property type="match status" value="1"/>
</dbReference>
<evidence type="ECO:0000313" key="15">
    <source>
        <dbReference type="Proteomes" id="UP000319817"/>
    </source>
</evidence>
<dbReference type="InterPro" id="IPR003594">
    <property type="entry name" value="HATPase_dom"/>
</dbReference>